<name>A0A9Q6S3J0_9BURK</name>
<protein>
    <submittedName>
        <fullName evidence="1">Uncharacterized protein</fullName>
    </submittedName>
</protein>
<evidence type="ECO:0000313" key="2">
    <source>
        <dbReference type="Proteomes" id="UP000509548"/>
    </source>
</evidence>
<organism evidence="1 2">
    <name type="scientific">Paraburkholderia caribensis</name>
    <dbReference type="NCBI Taxonomy" id="75105"/>
    <lineage>
        <taxon>Bacteria</taxon>
        <taxon>Pseudomonadati</taxon>
        <taxon>Pseudomonadota</taxon>
        <taxon>Betaproteobacteria</taxon>
        <taxon>Burkholderiales</taxon>
        <taxon>Burkholderiaceae</taxon>
        <taxon>Paraburkholderia</taxon>
    </lineage>
</organism>
<reference evidence="1 2" key="1">
    <citation type="journal article" date="2014" name="Genome Announc.">
        <title>Draft Genome Sequence of the Haloacid-Degrading Burkholderia caribensis Strain MBA4.</title>
        <authorList>
            <person name="Pan Y."/>
            <person name="Kong K.F."/>
            <person name="Tsang J.S."/>
        </authorList>
    </citation>
    <scope>NUCLEOTIDE SEQUENCE [LARGE SCALE GENOMIC DNA]</scope>
    <source>
        <strain evidence="1 2">852011</strain>
    </source>
</reference>
<accession>A0A9Q6S3J0</accession>
<evidence type="ECO:0000313" key="1">
    <source>
        <dbReference type="EMBL" id="QLB63464.1"/>
    </source>
</evidence>
<proteinExistence type="predicted"/>
<dbReference type="AlphaFoldDB" id="A0A9Q6S3J0"/>
<gene>
    <name evidence="1" type="ORF">A9O66_14380</name>
</gene>
<dbReference type="EMBL" id="CP015958">
    <property type="protein sequence ID" value="QLB63464.1"/>
    <property type="molecule type" value="Genomic_DNA"/>
</dbReference>
<dbReference type="Proteomes" id="UP000509548">
    <property type="component" value="Chromosome 1"/>
</dbReference>
<sequence>MRILPFDGHPIREIFFERFRRDVRVAMVVERVFLAPPAAIAKKAYSKLIEAIPWRPSPFK</sequence>